<proteinExistence type="predicted"/>
<protein>
    <submittedName>
        <fullName evidence="1">Uncharacterized protein YbcV (DUF1398 family)</fullName>
    </submittedName>
</protein>
<dbReference type="AlphaFoldDB" id="A0A2P8HH59"/>
<dbReference type="Proteomes" id="UP000240971">
    <property type="component" value="Unassembled WGS sequence"/>
</dbReference>
<dbReference type="RefSeq" id="WP_106529885.1">
    <property type="nucleotide sequence ID" value="NZ_PYAW01000004.1"/>
</dbReference>
<dbReference type="Gene3D" id="3.30.1810.10">
    <property type="entry name" value="YdfO-like"/>
    <property type="match status" value="1"/>
</dbReference>
<evidence type="ECO:0000313" key="1">
    <source>
        <dbReference type="EMBL" id="PSL45564.1"/>
    </source>
</evidence>
<dbReference type="EMBL" id="PYAW01000004">
    <property type="protein sequence ID" value="PSL45564.1"/>
    <property type="molecule type" value="Genomic_DNA"/>
</dbReference>
<dbReference type="OrthoDB" id="1550456at2"/>
<dbReference type="Pfam" id="PF07166">
    <property type="entry name" value="DUF1398"/>
    <property type="match status" value="1"/>
</dbReference>
<dbReference type="InterPro" id="IPR036696">
    <property type="entry name" value="YdfO-like_sf"/>
</dbReference>
<accession>A0A2P8HH59</accession>
<name>A0A2P8HH59_CHINA</name>
<dbReference type="InterPro" id="IPR009833">
    <property type="entry name" value="DUF1398"/>
</dbReference>
<gene>
    <name evidence="1" type="ORF">CLV51_104270</name>
</gene>
<dbReference type="SUPFAM" id="SSF160419">
    <property type="entry name" value="YdfO-like"/>
    <property type="match status" value="1"/>
</dbReference>
<evidence type="ECO:0000313" key="2">
    <source>
        <dbReference type="Proteomes" id="UP000240971"/>
    </source>
</evidence>
<sequence>MFTIEQINDVHEKLGTMKNFLNYVTALKLLGVEKYDSYLTDGHSQYFGSNGYHIESAPVHEKLPVADNSDKESFLRHLSLHGEGKTNYITMSRGLAESGIEKWTIDTCNATISYYDKQGNQLLVESIV</sequence>
<comment type="caution">
    <text evidence="1">The sequence shown here is derived from an EMBL/GenBank/DDBJ whole genome shotgun (WGS) entry which is preliminary data.</text>
</comment>
<keyword evidence="2" id="KW-1185">Reference proteome</keyword>
<reference evidence="1 2" key="1">
    <citation type="submission" date="2018-03" db="EMBL/GenBank/DDBJ databases">
        <title>Genomic Encyclopedia of Archaeal and Bacterial Type Strains, Phase II (KMG-II): from individual species to whole genera.</title>
        <authorList>
            <person name="Goeker M."/>
        </authorList>
    </citation>
    <scope>NUCLEOTIDE SEQUENCE [LARGE SCALE GENOMIC DNA]</scope>
    <source>
        <strain evidence="1 2">DSM 24859</strain>
    </source>
</reference>
<organism evidence="1 2">
    <name type="scientific">Chitinophaga niastensis</name>
    <dbReference type="NCBI Taxonomy" id="536980"/>
    <lineage>
        <taxon>Bacteria</taxon>
        <taxon>Pseudomonadati</taxon>
        <taxon>Bacteroidota</taxon>
        <taxon>Chitinophagia</taxon>
        <taxon>Chitinophagales</taxon>
        <taxon>Chitinophagaceae</taxon>
        <taxon>Chitinophaga</taxon>
    </lineage>
</organism>